<sequence>MGRVTVPNTPPEPARADAAAEPGAAPDPFAPPPVSDGEPPAGLPAAPPAAQHPLPAELRIGSGVVLACLLLGLVMAGLWAWLAPKVPLVVDGDRILYVDPEGEQRAGADAVFVLIGLGAGILTALGAFLLTRKRGGGISVALGLAIGGLLGSIGAWKLGRWLGPSDNLIAEARRVGNGGHFDAGIDLGALGALLVWPMAAMVVLLALSAAFGKREEDPPPYWGVPAGTYGPPAEGAPAPGLDPATGPAPVDVRPGAEEQGKS</sequence>
<feature type="transmembrane region" description="Helical" evidence="2">
    <location>
        <begin position="187"/>
        <end position="211"/>
    </location>
</feature>
<feature type="compositionally biased region" description="Low complexity" evidence="1">
    <location>
        <begin position="16"/>
        <end position="27"/>
    </location>
</feature>
<evidence type="ECO:0000256" key="2">
    <source>
        <dbReference type="SAM" id="Phobius"/>
    </source>
</evidence>
<accession>A0A8H9HFG8</accession>
<reference evidence="3" key="1">
    <citation type="journal article" date="2014" name="Int. J. Syst. Evol. Microbiol.">
        <title>Complete genome sequence of Corynebacterium casei LMG S-19264T (=DSM 44701T), isolated from a smear-ripened cheese.</title>
        <authorList>
            <consortium name="US DOE Joint Genome Institute (JGI-PGF)"/>
            <person name="Walter F."/>
            <person name="Albersmeier A."/>
            <person name="Kalinowski J."/>
            <person name="Ruckert C."/>
        </authorList>
    </citation>
    <scope>NUCLEOTIDE SEQUENCE</scope>
    <source>
        <strain evidence="3">JCM 4434</strain>
    </source>
</reference>
<feature type="transmembrane region" description="Helical" evidence="2">
    <location>
        <begin position="60"/>
        <end position="82"/>
    </location>
</feature>
<feature type="region of interest" description="Disordered" evidence="1">
    <location>
        <begin position="1"/>
        <end position="48"/>
    </location>
</feature>
<feature type="region of interest" description="Disordered" evidence="1">
    <location>
        <begin position="220"/>
        <end position="262"/>
    </location>
</feature>
<keyword evidence="2" id="KW-1133">Transmembrane helix</keyword>
<gene>
    <name evidence="3" type="ORF">GCM10010502_10870</name>
</gene>
<dbReference type="AlphaFoldDB" id="A0A8H9HFG8"/>
<proteinExistence type="predicted"/>
<comment type="caution">
    <text evidence="3">The sequence shown here is derived from an EMBL/GenBank/DDBJ whole genome shotgun (WGS) entry which is preliminary data.</text>
</comment>
<feature type="transmembrane region" description="Helical" evidence="2">
    <location>
        <begin position="137"/>
        <end position="156"/>
    </location>
</feature>
<feature type="compositionally biased region" description="Low complexity" evidence="1">
    <location>
        <begin position="225"/>
        <end position="244"/>
    </location>
</feature>
<organism evidence="3 4">
    <name type="scientific">Kitasatospora aureofaciens</name>
    <name type="common">Streptomyces aureofaciens</name>
    <dbReference type="NCBI Taxonomy" id="1894"/>
    <lineage>
        <taxon>Bacteria</taxon>
        <taxon>Bacillati</taxon>
        <taxon>Actinomycetota</taxon>
        <taxon>Actinomycetes</taxon>
        <taxon>Kitasatosporales</taxon>
        <taxon>Streptomycetaceae</taxon>
        <taxon>Kitasatospora</taxon>
    </lineage>
</organism>
<feature type="transmembrane region" description="Helical" evidence="2">
    <location>
        <begin position="110"/>
        <end position="130"/>
    </location>
</feature>
<dbReference type="Proteomes" id="UP000610124">
    <property type="component" value="Unassembled WGS sequence"/>
</dbReference>
<name>A0A8H9HFG8_KITAU</name>
<keyword evidence="2" id="KW-0472">Membrane</keyword>
<evidence type="ECO:0000313" key="4">
    <source>
        <dbReference type="Proteomes" id="UP000610124"/>
    </source>
</evidence>
<reference evidence="3" key="2">
    <citation type="submission" date="2020-09" db="EMBL/GenBank/DDBJ databases">
        <authorList>
            <person name="Sun Q."/>
            <person name="Ohkuma M."/>
        </authorList>
    </citation>
    <scope>NUCLEOTIDE SEQUENCE</scope>
    <source>
        <strain evidence="3">JCM 4434</strain>
    </source>
</reference>
<evidence type="ECO:0000313" key="3">
    <source>
        <dbReference type="EMBL" id="GGU61924.1"/>
    </source>
</evidence>
<protein>
    <recommendedName>
        <fullName evidence="5">ABC transporter permease</fullName>
    </recommendedName>
</protein>
<evidence type="ECO:0000256" key="1">
    <source>
        <dbReference type="SAM" id="MobiDB-lite"/>
    </source>
</evidence>
<keyword evidence="2" id="KW-0812">Transmembrane</keyword>
<evidence type="ECO:0008006" key="5">
    <source>
        <dbReference type="Google" id="ProtNLM"/>
    </source>
</evidence>
<dbReference type="EMBL" id="BMUB01000002">
    <property type="protein sequence ID" value="GGU61924.1"/>
    <property type="molecule type" value="Genomic_DNA"/>
</dbReference>